<protein>
    <submittedName>
        <fullName evidence="5">Glycosyltransferase</fullName>
    </submittedName>
</protein>
<dbReference type="EMBL" id="CP041046">
    <property type="protein sequence ID" value="QDE39686.1"/>
    <property type="molecule type" value="Genomic_DNA"/>
</dbReference>
<accession>A0A4Y5Z442</accession>
<evidence type="ECO:0000313" key="6">
    <source>
        <dbReference type="Proteomes" id="UP000316093"/>
    </source>
</evidence>
<dbReference type="KEGG" id="lpy:FIV34_10975"/>
<dbReference type="InterPro" id="IPR028098">
    <property type="entry name" value="Glyco_trans_4-like_N"/>
</dbReference>
<dbReference type="Pfam" id="PF13692">
    <property type="entry name" value="Glyco_trans_1_4"/>
    <property type="match status" value="1"/>
</dbReference>
<evidence type="ECO:0000259" key="4">
    <source>
        <dbReference type="Pfam" id="PF13439"/>
    </source>
</evidence>
<dbReference type="PANTHER" id="PTHR12526">
    <property type="entry name" value="GLYCOSYLTRANSFERASE"/>
    <property type="match status" value="1"/>
</dbReference>
<dbReference type="PANTHER" id="PTHR12526:SF640">
    <property type="entry name" value="COLANIC ACID BIOSYNTHESIS GLYCOSYLTRANSFERASE WCAL-RELATED"/>
    <property type="match status" value="1"/>
</dbReference>
<feature type="domain" description="Glycosyltransferase subfamily 4-like N-terminal" evidence="4">
    <location>
        <begin position="15"/>
        <end position="212"/>
    </location>
</feature>
<keyword evidence="6" id="KW-1185">Reference proteome</keyword>
<evidence type="ECO:0000256" key="2">
    <source>
        <dbReference type="ARBA" id="ARBA00022676"/>
    </source>
</evidence>
<dbReference type="Gene3D" id="3.40.50.2000">
    <property type="entry name" value="Glycogen Phosphorylase B"/>
    <property type="match status" value="2"/>
</dbReference>
<reference evidence="5 6" key="1">
    <citation type="submission" date="2019-06" db="EMBL/GenBank/DDBJ databases">
        <title>A complete genome sequence for Luteibacter pinisoli MAH-14.</title>
        <authorList>
            <person name="Baltrus D.A."/>
        </authorList>
    </citation>
    <scope>NUCLEOTIDE SEQUENCE [LARGE SCALE GENOMIC DNA]</scope>
    <source>
        <strain evidence="5 6">MAH-14</strain>
    </source>
</reference>
<dbReference type="AlphaFoldDB" id="A0A4Y5Z442"/>
<gene>
    <name evidence="5" type="ORF">FIV34_10975</name>
</gene>
<dbReference type="Pfam" id="PF13439">
    <property type="entry name" value="Glyco_transf_4"/>
    <property type="match status" value="1"/>
</dbReference>
<dbReference type="RefSeq" id="WP_139982638.1">
    <property type="nucleotide sequence ID" value="NZ_CP041046.1"/>
</dbReference>
<comment type="similarity">
    <text evidence="1">Belongs to the glycosyltransferase group 1 family. Glycosyltransferase 4 subfamily.</text>
</comment>
<evidence type="ECO:0000256" key="3">
    <source>
        <dbReference type="ARBA" id="ARBA00022679"/>
    </source>
</evidence>
<sequence>MTVLFVLPEFPRYSETFVIDQIVGLLDRGFDVRILAVSRGASPTPGDVVDSRGLMERATFIFDQSASAVRRWKLLVGRLGQVVPGLGQHRVRRALSVRRYGHVARSLALAGAARRLSQPIKADAIIAHFGPTGVLAAHLRSLGLIEGPLYTVFHGFDLSQHSVLARHARDYQTLFTAGDRMLPISTRWQRKLEAMGCAPEKIQVHRMGVDLDSFPFVARAAAVRASGSPLHVVTVARLVEKKGVMYLCEAVARAVAQGVPVDLEIIGDGPLQADLEAFVASRGLGEHIHLRGRREKAFVQAALHAADVFALPSVTAADGDQEGIPVSLMEAMAAGVPCLSTVHSGIPELIDDGESGWLVPERDAGALAEKLIAIQRGDYNLAQIARHARDTVEARFNQRQLHDQLAAQLA</sequence>
<dbReference type="OrthoDB" id="4611853at2"/>
<proteinExistence type="inferred from homology"/>
<evidence type="ECO:0000313" key="5">
    <source>
        <dbReference type="EMBL" id="QDE39686.1"/>
    </source>
</evidence>
<dbReference type="GO" id="GO:0016757">
    <property type="term" value="F:glycosyltransferase activity"/>
    <property type="evidence" value="ECO:0007669"/>
    <property type="project" value="UniProtKB-KW"/>
</dbReference>
<keyword evidence="2" id="KW-0328">Glycosyltransferase</keyword>
<evidence type="ECO:0000256" key="1">
    <source>
        <dbReference type="ARBA" id="ARBA00009481"/>
    </source>
</evidence>
<organism evidence="5 6">
    <name type="scientific">Luteibacter pinisoli</name>
    <dbReference type="NCBI Taxonomy" id="2589080"/>
    <lineage>
        <taxon>Bacteria</taxon>
        <taxon>Pseudomonadati</taxon>
        <taxon>Pseudomonadota</taxon>
        <taxon>Gammaproteobacteria</taxon>
        <taxon>Lysobacterales</taxon>
        <taxon>Rhodanobacteraceae</taxon>
        <taxon>Luteibacter</taxon>
    </lineage>
</organism>
<dbReference type="SUPFAM" id="SSF53756">
    <property type="entry name" value="UDP-Glycosyltransferase/glycogen phosphorylase"/>
    <property type="match status" value="1"/>
</dbReference>
<dbReference type="Proteomes" id="UP000316093">
    <property type="component" value="Chromosome"/>
</dbReference>
<name>A0A4Y5Z442_9GAMM</name>
<keyword evidence="3 5" id="KW-0808">Transferase</keyword>